<keyword evidence="8" id="KW-0539">Nucleus</keyword>
<evidence type="ECO:0000256" key="1">
    <source>
        <dbReference type="ARBA" id="ARBA00004604"/>
    </source>
</evidence>
<comment type="subcellular location">
    <subcellularLocation>
        <location evidence="1">Nucleus</location>
        <location evidence="1">Nucleolus</location>
    </subcellularLocation>
</comment>
<keyword evidence="9" id="KW-0687">Ribonucleoprotein</keyword>
<evidence type="ECO:0000256" key="5">
    <source>
        <dbReference type="ARBA" id="ARBA00022679"/>
    </source>
</evidence>
<keyword evidence="3" id="KW-0698">rRNA processing</keyword>
<sequence>MESLEEAEAEAQFSRRSSAAIERSLSFDNAAPSPKPQWLESTPYKPIVSNFDPKILPNFRKALSELSPQHQTLLKSPEPTKQPSSIVMGAADNVVKLLISSIPEAPSNEDAVKLGLAVLSAFKEFPCCKTNMRMAAETYKSYGIIFVSWIGVLLRVVDSGVGVMVAEAEEDEVEGELVLKAGVVVEEDAVLVEVVVEEGVVEVAVVAVEPHRHDGVFVAKGKEDALCTKNMVVGESVYGEKRVAVQVFKRILKAYATKLYSRLPKGGSGLVAAATGTNGQIKVI</sequence>
<gene>
    <name evidence="10" type="ORF">A4U43_C01F700</name>
</gene>
<protein>
    <submittedName>
        <fullName evidence="10">Uncharacterized protein</fullName>
    </submittedName>
</protein>
<comment type="similarity">
    <text evidence="2">Belongs to the methyltransferase superfamily. Fibrillarin family.</text>
</comment>
<name>A0A5P1FQE7_ASPOF</name>
<evidence type="ECO:0000256" key="8">
    <source>
        <dbReference type="ARBA" id="ARBA00023242"/>
    </source>
</evidence>
<evidence type="ECO:0000256" key="4">
    <source>
        <dbReference type="ARBA" id="ARBA00022603"/>
    </source>
</evidence>
<dbReference type="GO" id="GO:0032040">
    <property type="term" value="C:small-subunit processome"/>
    <property type="evidence" value="ECO:0007669"/>
    <property type="project" value="TreeGrafter"/>
</dbReference>
<dbReference type="Gene3D" id="3.30.200.20">
    <property type="entry name" value="Phosphorylase Kinase, domain 1"/>
    <property type="match status" value="1"/>
</dbReference>
<dbReference type="GO" id="GO:1990259">
    <property type="term" value="F:histone H2AQ104 methyltransferase activity"/>
    <property type="evidence" value="ECO:0007669"/>
    <property type="project" value="TreeGrafter"/>
</dbReference>
<keyword evidence="5" id="KW-0808">Transferase</keyword>
<dbReference type="PANTHER" id="PTHR10335">
    <property type="entry name" value="RRNA 2-O-METHYLTRANSFERASE FIBRILLARIN"/>
    <property type="match status" value="1"/>
</dbReference>
<keyword evidence="11" id="KW-1185">Reference proteome</keyword>
<dbReference type="FunFam" id="3.30.200.20:FF:000056">
    <property type="entry name" value="Fibrillarin like 1"/>
    <property type="match status" value="1"/>
</dbReference>
<keyword evidence="6" id="KW-0949">S-adenosyl-L-methionine</keyword>
<dbReference type="GO" id="GO:0031428">
    <property type="term" value="C:box C/D methylation guide snoRNP complex"/>
    <property type="evidence" value="ECO:0007669"/>
    <property type="project" value="TreeGrafter"/>
</dbReference>
<evidence type="ECO:0000256" key="9">
    <source>
        <dbReference type="ARBA" id="ARBA00023274"/>
    </source>
</evidence>
<evidence type="ECO:0000256" key="7">
    <source>
        <dbReference type="ARBA" id="ARBA00022884"/>
    </source>
</evidence>
<reference evidence="11" key="1">
    <citation type="journal article" date="2017" name="Nat. Commun.">
        <title>The asparagus genome sheds light on the origin and evolution of a young Y chromosome.</title>
        <authorList>
            <person name="Harkess A."/>
            <person name="Zhou J."/>
            <person name="Xu C."/>
            <person name="Bowers J.E."/>
            <person name="Van der Hulst R."/>
            <person name="Ayyampalayam S."/>
            <person name="Mercati F."/>
            <person name="Riccardi P."/>
            <person name="McKain M.R."/>
            <person name="Kakrana A."/>
            <person name="Tang H."/>
            <person name="Ray J."/>
            <person name="Groenendijk J."/>
            <person name="Arikit S."/>
            <person name="Mathioni S.M."/>
            <person name="Nakano M."/>
            <person name="Shan H."/>
            <person name="Telgmann-Rauber A."/>
            <person name="Kanno A."/>
            <person name="Yue Z."/>
            <person name="Chen H."/>
            <person name="Li W."/>
            <person name="Chen Y."/>
            <person name="Xu X."/>
            <person name="Zhang Y."/>
            <person name="Luo S."/>
            <person name="Chen H."/>
            <person name="Gao J."/>
            <person name="Mao Z."/>
            <person name="Pires J.C."/>
            <person name="Luo M."/>
            <person name="Kudrna D."/>
            <person name="Wing R.A."/>
            <person name="Meyers B.C."/>
            <person name="Yi K."/>
            <person name="Kong H."/>
            <person name="Lavrijsen P."/>
            <person name="Sunseri F."/>
            <person name="Falavigna A."/>
            <person name="Ye Y."/>
            <person name="Leebens-Mack J.H."/>
            <person name="Chen G."/>
        </authorList>
    </citation>
    <scope>NUCLEOTIDE SEQUENCE [LARGE SCALE GENOMIC DNA]</scope>
    <source>
        <strain evidence="11">cv. DH0086</strain>
    </source>
</reference>
<dbReference type="EMBL" id="CM007381">
    <property type="protein sequence ID" value="ONK78890.1"/>
    <property type="molecule type" value="Genomic_DNA"/>
</dbReference>
<dbReference type="GO" id="GO:0000494">
    <property type="term" value="P:box C/D sno(s)RNA 3'-end processing"/>
    <property type="evidence" value="ECO:0007669"/>
    <property type="project" value="TreeGrafter"/>
</dbReference>
<dbReference type="Proteomes" id="UP000243459">
    <property type="component" value="Chromosome 1"/>
</dbReference>
<dbReference type="PANTHER" id="PTHR10335:SF0">
    <property type="entry name" value="RRNA 2'-O-METHYLTRANSFERASE FIBRILLARIN 1-RELATED"/>
    <property type="match status" value="1"/>
</dbReference>
<evidence type="ECO:0000256" key="6">
    <source>
        <dbReference type="ARBA" id="ARBA00022691"/>
    </source>
</evidence>
<keyword evidence="7" id="KW-0694">RNA-binding</keyword>
<dbReference type="Pfam" id="PF01269">
    <property type="entry name" value="Fibrillarin"/>
    <property type="match status" value="1"/>
</dbReference>
<evidence type="ECO:0000256" key="2">
    <source>
        <dbReference type="ARBA" id="ARBA00010632"/>
    </source>
</evidence>
<dbReference type="AlphaFoldDB" id="A0A5P1FQE7"/>
<evidence type="ECO:0000313" key="10">
    <source>
        <dbReference type="EMBL" id="ONK78890.1"/>
    </source>
</evidence>
<proteinExistence type="inferred from homology"/>
<accession>A0A5P1FQE7</accession>
<keyword evidence="4" id="KW-0489">Methyltransferase</keyword>
<dbReference type="GO" id="GO:0008649">
    <property type="term" value="F:rRNA methyltransferase activity"/>
    <property type="evidence" value="ECO:0007669"/>
    <property type="project" value="TreeGrafter"/>
</dbReference>
<organism evidence="10 11">
    <name type="scientific">Asparagus officinalis</name>
    <name type="common">Garden asparagus</name>
    <dbReference type="NCBI Taxonomy" id="4686"/>
    <lineage>
        <taxon>Eukaryota</taxon>
        <taxon>Viridiplantae</taxon>
        <taxon>Streptophyta</taxon>
        <taxon>Embryophyta</taxon>
        <taxon>Tracheophyta</taxon>
        <taxon>Spermatophyta</taxon>
        <taxon>Magnoliopsida</taxon>
        <taxon>Liliopsida</taxon>
        <taxon>Asparagales</taxon>
        <taxon>Asparagaceae</taxon>
        <taxon>Asparagoideae</taxon>
        <taxon>Asparagus</taxon>
    </lineage>
</organism>
<evidence type="ECO:0000256" key="3">
    <source>
        <dbReference type="ARBA" id="ARBA00022552"/>
    </source>
</evidence>
<evidence type="ECO:0000313" key="11">
    <source>
        <dbReference type="Proteomes" id="UP000243459"/>
    </source>
</evidence>
<dbReference type="InterPro" id="IPR000692">
    <property type="entry name" value="Fibrillarin"/>
</dbReference>
<dbReference type="GO" id="GO:0003723">
    <property type="term" value="F:RNA binding"/>
    <property type="evidence" value="ECO:0007669"/>
    <property type="project" value="UniProtKB-KW"/>
</dbReference>
<dbReference type="Gramene" id="ONK78890">
    <property type="protein sequence ID" value="ONK78890"/>
    <property type="gene ID" value="A4U43_C01F700"/>
</dbReference>